<reference evidence="1 2" key="1">
    <citation type="submission" date="2016-10" db="EMBL/GenBank/DDBJ databases">
        <authorList>
            <person name="de Groot N.N."/>
        </authorList>
    </citation>
    <scope>NUCLEOTIDE SEQUENCE [LARGE SCALE GENOMIC DNA]</scope>
    <source>
        <strain evidence="1 2">MT12</strain>
    </source>
</reference>
<name>A0A1H4YAR4_9BRAD</name>
<gene>
    <name evidence="1" type="ORF">SAMN05444164_3861</name>
</gene>
<dbReference type="Gene3D" id="1.10.10.60">
    <property type="entry name" value="Homeodomain-like"/>
    <property type="match status" value="1"/>
</dbReference>
<evidence type="ECO:0000313" key="1">
    <source>
        <dbReference type="EMBL" id="SED14989.1"/>
    </source>
</evidence>
<proteinExistence type="predicted"/>
<dbReference type="EMBL" id="FNTH01000001">
    <property type="protein sequence ID" value="SED14989.1"/>
    <property type="molecule type" value="Genomic_DNA"/>
</dbReference>
<evidence type="ECO:0008006" key="3">
    <source>
        <dbReference type="Google" id="ProtNLM"/>
    </source>
</evidence>
<dbReference type="AlphaFoldDB" id="A0A1H4YAR4"/>
<accession>A0A1H4YAR4</accession>
<protein>
    <recommendedName>
        <fullName evidence="3">Homeodomain-like domain-containing protein</fullName>
    </recommendedName>
</protein>
<evidence type="ECO:0000313" key="2">
    <source>
        <dbReference type="Proteomes" id="UP000198992"/>
    </source>
</evidence>
<sequence length="51" mass="6001">MRRSAEEERKLLEIRKQGKTLREIAQRLGRTEATCEGRLRKFTAARLMAKL</sequence>
<dbReference type="Proteomes" id="UP000198992">
    <property type="component" value="Unassembled WGS sequence"/>
</dbReference>
<organism evidence="1 2">
    <name type="scientific">Bradyrhizobium erythrophlei</name>
    <dbReference type="NCBI Taxonomy" id="1437360"/>
    <lineage>
        <taxon>Bacteria</taxon>
        <taxon>Pseudomonadati</taxon>
        <taxon>Pseudomonadota</taxon>
        <taxon>Alphaproteobacteria</taxon>
        <taxon>Hyphomicrobiales</taxon>
        <taxon>Nitrobacteraceae</taxon>
        <taxon>Bradyrhizobium</taxon>
    </lineage>
</organism>